<evidence type="ECO:0000256" key="2">
    <source>
        <dbReference type="ARBA" id="ARBA00022679"/>
    </source>
</evidence>
<dbReference type="Pfam" id="PF00534">
    <property type="entry name" value="Glycos_transf_1"/>
    <property type="match status" value="1"/>
</dbReference>
<protein>
    <recommendedName>
        <fullName evidence="1">D-inositol 3-phosphate glycosyltransferase</fullName>
    </recommendedName>
</protein>
<organism evidence="5 6">
    <name type="scientific">Georgenia subflava</name>
    <dbReference type="NCBI Taxonomy" id="1622177"/>
    <lineage>
        <taxon>Bacteria</taxon>
        <taxon>Bacillati</taxon>
        <taxon>Actinomycetota</taxon>
        <taxon>Actinomycetes</taxon>
        <taxon>Micrococcales</taxon>
        <taxon>Bogoriellaceae</taxon>
        <taxon>Georgenia</taxon>
    </lineage>
</organism>
<dbReference type="InterPro" id="IPR050194">
    <property type="entry name" value="Glycosyltransferase_grp1"/>
</dbReference>
<comment type="caution">
    <text evidence="5">The sequence shown here is derived from an EMBL/GenBank/DDBJ whole genome shotgun (WGS) entry which is preliminary data.</text>
</comment>
<name>A0A6N7EJ35_9MICO</name>
<dbReference type="RefSeq" id="WP_152193682.1">
    <property type="nucleotide sequence ID" value="NZ_VUKD01000001.1"/>
</dbReference>
<dbReference type="Proteomes" id="UP000437709">
    <property type="component" value="Unassembled WGS sequence"/>
</dbReference>
<dbReference type="SUPFAM" id="SSF53756">
    <property type="entry name" value="UDP-Glycosyltransferase/glycogen phosphorylase"/>
    <property type="match status" value="2"/>
</dbReference>
<evidence type="ECO:0000313" key="6">
    <source>
        <dbReference type="Proteomes" id="UP000437709"/>
    </source>
</evidence>
<evidence type="ECO:0000259" key="4">
    <source>
        <dbReference type="Pfam" id="PF00534"/>
    </source>
</evidence>
<evidence type="ECO:0000313" key="5">
    <source>
        <dbReference type="EMBL" id="MPV37038.1"/>
    </source>
</evidence>
<dbReference type="CDD" id="cd03801">
    <property type="entry name" value="GT4_PimA-like"/>
    <property type="match status" value="1"/>
</dbReference>
<dbReference type="EMBL" id="WHPC01000024">
    <property type="protein sequence ID" value="MPV37038.1"/>
    <property type="molecule type" value="Genomic_DNA"/>
</dbReference>
<dbReference type="Gene3D" id="3.40.50.2000">
    <property type="entry name" value="Glycogen Phosphorylase B"/>
    <property type="match status" value="1"/>
</dbReference>
<dbReference type="PANTHER" id="PTHR45947:SF3">
    <property type="entry name" value="SULFOQUINOVOSYL TRANSFERASE SQD2"/>
    <property type="match status" value="1"/>
</dbReference>
<dbReference type="OrthoDB" id="9765330at2"/>
<gene>
    <name evidence="5" type="ORF">GB881_08235</name>
</gene>
<accession>A0A6N7EJ35</accession>
<evidence type="ECO:0000256" key="1">
    <source>
        <dbReference type="ARBA" id="ARBA00021292"/>
    </source>
</evidence>
<dbReference type="AlphaFoldDB" id="A0A6N7EJ35"/>
<feature type="domain" description="Glycosyl transferase family 1" evidence="4">
    <location>
        <begin position="162"/>
        <end position="287"/>
    </location>
</feature>
<feature type="compositionally biased region" description="Low complexity" evidence="3">
    <location>
        <begin position="295"/>
        <end position="304"/>
    </location>
</feature>
<evidence type="ECO:0000256" key="3">
    <source>
        <dbReference type="SAM" id="MobiDB-lite"/>
    </source>
</evidence>
<keyword evidence="2 5" id="KW-0808">Transferase</keyword>
<sequence length="403" mass="41603">MLERLDFVTWDRTGPSGGNTYDRELVAALRRAGTDVTVRALPGSWPTPGEQDLRELGHVLAAQPLSLVDGVVASGAPGPVGAAVAAGHRVCVLVHMAVADETGLGTVERARREEAEGRALRAATAVVATSRGAAADLSVRHGLTHVHVARPGASPAPLSGGSTPPRILAVANLTATKDPLTLVRALARVADLDWSASLVGSPEVAPDYAARVRAVVATLGLGDRVLLPGTLEGAALATQWADADLLVLPSRTETFGLVVLEALAHGVPAVVPAGTGAVEALGMGSSAELGRDDSVASAPAASPPGRKMPFESSPRGWLPGENSPRGWLPAESSSHGWLPFEGSLPGCAVAPGDPETLAEVLRTWLTDPELRHAWRRTAVDRRRRLPGWDATAAAVLGAISGQR</sequence>
<keyword evidence="6" id="KW-1185">Reference proteome</keyword>
<feature type="region of interest" description="Disordered" evidence="3">
    <location>
        <begin position="288"/>
        <end position="331"/>
    </location>
</feature>
<dbReference type="PANTHER" id="PTHR45947">
    <property type="entry name" value="SULFOQUINOVOSYL TRANSFERASE SQD2"/>
    <property type="match status" value="1"/>
</dbReference>
<proteinExistence type="predicted"/>
<reference evidence="5 6" key="1">
    <citation type="submission" date="2019-10" db="EMBL/GenBank/DDBJ databases">
        <title>Georgenia wutianyii sp. nov. and Georgenia yuyongxinii sp. nov. isolated from plateau pika (Ochotona curzoniae) in the Qinghai-Tibet plateau of China.</title>
        <authorList>
            <person name="Tian Z."/>
        </authorList>
    </citation>
    <scope>NUCLEOTIDE SEQUENCE [LARGE SCALE GENOMIC DNA]</scope>
    <source>
        <strain evidence="5 6">JCM 19765</strain>
    </source>
</reference>
<dbReference type="InterPro" id="IPR001296">
    <property type="entry name" value="Glyco_trans_1"/>
</dbReference>
<dbReference type="GO" id="GO:0016758">
    <property type="term" value="F:hexosyltransferase activity"/>
    <property type="evidence" value="ECO:0007669"/>
    <property type="project" value="TreeGrafter"/>
</dbReference>